<dbReference type="InterPro" id="IPR029063">
    <property type="entry name" value="SAM-dependent_MTases_sf"/>
</dbReference>
<keyword evidence="4" id="KW-1185">Reference proteome</keyword>
<dbReference type="PANTHER" id="PTHR43542">
    <property type="entry name" value="METHYLTRANSFERASE"/>
    <property type="match status" value="1"/>
</dbReference>
<accession>C3XCV9</accession>
<gene>
    <name evidence="3" type="ORF">OFBG_02063</name>
</gene>
<dbReference type="InterPro" id="IPR002052">
    <property type="entry name" value="DNA_methylase_N6_adenine_CS"/>
</dbReference>
<dbReference type="NCBIfam" id="TIGR00095">
    <property type="entry name" value="16S rRNA (guanine(966)-N(2))-methyltransferase RsmD"/>
    <property type="match status" value="1"/>
</dbReference>
<dbReference type="EMBL" id="GG658170">
    <property type="protein sequence ID" value="EEO31035.1"/>
    <property type="molecule type" value="Genomic_DNA"/>
</dbReference>
<organism evidence="3 4">
    <name type="scientific">Oxalobacter formigenes OXCC13</name>
    <dbReference type="NCBI Taxonomy" id="556269"/>
    <lineage>
        <taxon>Bacteria</taxon>
        <taxon>Pseudomonadati</taxon>
        <taxon>Pseudomonadota</taxon>
        <taxon>Betaproteobacteria</taxon>
        <taxon>Burkholderiales</taxon>
        <taxon>Oxalobacteraceae</taxon>
        <taxon>Oxalobacter</taxon>
    </lineage>
</organism>
<dbReference type="HOGENOM" id="CLU_075826_2_0_4"/>
<evidence type="ECO:0000313" key="3">
    <source>
        <dbReference type="EMBL" id="EEO31035.1"/>
    </source>
</evidence>
<reference evidence="3 4" key="1">
    <citation type="submission" date="2009-02" db="EMBL/GenBank/DDBJ databases">
        <title>The Genome Sequence of Oxalobacter formigenes OXCC13.</title>
        <authorList>
            <consortium name="The Broad Institute Genome Sequencing Platform"/>
            <person name="Ward D."/>
            <person name="Young S.K."/>
            <person name="Kodira C.D."/>
            <person name="Zeng Q."/>
            <person name="Koehrsen M."/>
            <person name="Alvarado L."/>
            <person name="Berlin A."/>
            <person name="Borenstein D."/>
            <person name="Chen Z."/>
            <person name="Engels R."/>
            <person name="Freedman E."/>
            <person name="Gellesch M."/>
            <person name="Goldberg J."/>
            <person name="Griggs A."/>
            <person name="Gujja S."/>
            <person name="Heiman D."/>
            <person name="Hepburn T."/>
            <person name="Howarth C."/>
            <person name="Jen D."/>
            <person name="Larson L."/>
            <person name="Lewis B."/>
            <person name="Mehta T."/>
            <person name="Park D."/>
            <person name="Pearson M."/>
            <person name="Roberts A."/>
            <person name="Saif S."/>
            <person name="Shea T."/>
            <person name="Shenoy N."/>
            <person name="Sisk P."/>
            <person name="Stolte C."/>
            <person name="Sykes S."/>
            <person name="Walk T."/>
            <person name="White J."/>
            <person name="Yandava C."/>
            <person name="Allison M.J."/>
            <person name="Lander E."/>
            <person name="Nusbaum C."/>
            <person name="Galagan J."/>
            <person name="Birren B."/>
        </authorList>
    </citation>
    <scope>NUCLEOTIDE SEQUENCE [LARGE SCALE GENOMIC DNA]</scope>
    <source>
        <strain evidence="3 4">OXCC13</strain>
    </source>
</reference>
<dbReference type="InterPro" id="IPR004398">
    <property type="entry name" value="RNA_MeTrfase_RsmD"/>
</dbReference>
<keyword evidence="1 3" id="KW-0489">Methyltransferase</keyword>
<keyword evidence="2 3" id="KW-0808">Transferase</keyword>
<dbReference type="EC" id="2.1.1.-" evidence="3"/>
<proteinExistence type="predicted"/>
<sequence>MTVSKRMALKKDKTKTSSKITVHQVRIVGGIWKRTPLAVADVPGLRPTPDRVRETLFNWLTHLKGNTFSRMRCLDLFAGTGALSFEAASRGFSQVVTVEESRTAYSHLEAVKKKLNAEQVKIVHADAFAFADRLIEANERFDVIFLDPPFQENFLPVILPMCVKLLSDGGLIYVESNEAVSDEKLDQLLPEGQKCHICRENKAGQVYYHLLEMKASGQS</sequence>
<protein>
    <submittedName>
        <fullName evidence="3">RNA methyltransferase, RsmD family</fullName>
        <ecNumber evidence="3">2.1.1.-</ecNumber>
    </submittedName>
</protein>
<dbReference type="AlphaFoldDB" id="C3XCV9"/>
<dbReference type="Proteomes" id="UP000005089">
    <property type="component" value="Unassembled WGS sequence"/>
</dbReference>
<name>C3XCV9_OXAFO</name>
<dbReference type="CDD" id="cd02440">
    <property type="entry name" value="AdoMet_MTases"/>
    <property type="match status" value="1"/>
</dbReference>
<evidence type="ECO:0000256" key="1">
    <source>
        <dbReference type="ARBA" id="ARBA00022603"/>
    </source>
</evidence>
<dbReference type="Pfam" id="PF03602">
    <property type="entry name" value="Cons_hypoth95"/>
    <property type="match status" value="1"/>
</dbReference>
<evidence type="ECO:0000256" key="2">
    <source>
        <dbReference type="ARBA" id="ARBA00022679"/>
    </source>
</evidence>
<dbReference type="PROSITE" id="PS00092">
    <property type="entry name" value="N6_MTASE"/>
    <property type="match status" value="1"/>
</dbReference>
<evidence type="ECO:0000313" key="4">
    <source>
        <dbReference type="Proteomes" id="UP000005089"/>
    </source>
</evidence>
<dbReference type="GO" id="GO:0008168">
    <property type="term" value="F:methyltransferase activity"/>
    <property type="evidence" value="ECO:0007669"/>
    <property type="project" value="UniProtKB-KW"/>
</dbReference>
<dbReference type="Gene3D" id="3.40.50.150">
    <property type="entry name" value="Vaccinia Virus protein VP39"/>
    <property type="match status" value="1"/>
</dbReference>
<dbReference type="PANTHER" id="PTHR43542:SF1">
    <property type="entry name" value="METHYLTRANSFERASE"/>
    <property type="match status" value="1"/>
</dbReference>
<dbReference type="PIRSF" id="PIRSF004553">
    <property type="entry name" value="CHP00095"/>
    <property type="match status" value="1"/>
</dbReference>
<dbReference type="GO" id="GO:0003676">
    <property type="term" value="F:nucleic acid binding"/>
    <property type="evidence" value="ECO:0007669"/>
    <property type="project" value="InterPro"/>
</dbReference>
<dbReference type="GO" id="GO:0031167">
    <property type="term" value="P:rRNA methylation"/>
    <property type="evidence" value="ECO:0007669"/>
    <property type="project" value="InterPro"/>
</dbReference>
<dbReference type="STRING" id="847.BRW83_0006"/>
<dbReference type="SUPFAM" id="SSF53335">
    <property type="entry name" value="S-adenosyl-L-methionine-dependent methyltransferases"/>
    <property type="match status" value="1"/>
</dbReference>
<dbReference type="eggNOG" id="COG0742">
    <property type="taxonomic scope" value="Bacteria"/>
</dbReference>